<evidence type="ECO:0000313" key="4">
    <source>
        <dbReference type="EMBL" id="GAF25875.1"/>
    </source>
</evidence>
<gene>
    <name evidence="4" type="ORF">MTY_1212</name>
</gene>
<dbReference type="EMBL" id="DF238840">
    <property type="protein sequence ID" value="GAF25875.1"/>
    <property type="molecule type" value="Genomic_DNA"/>
</dbReference>
<proteinExistence type="predicted"/>
<dbReference type="PIRSF" id="PIRSF037847">
    <property type="entry name" value="NiaR"/>
    <property type="match status" value="1"/>
</dbReference>
<dbReference type="InterPro" id="IPR004173">
    <property type="entry name" value="3H_domain"/>
</dbReference>
<evidence type="ECO:0000259" key="3">
    <source>
        <dbReference type="Pfam" id="PF08279"/>
    </source>
</evidence>
<dbReference type="InterPro" id="IPR035922">
    <property type="entry name" value="3H_dom_sf"/>
</dbReference>
<name>A0A0S6UDN3_NEOTH</name>
<feature type="binding site" evidence="1">
    <location>
        <position position="82"/>
    </location>
    <ligand>
        <name>Ni(2+)</name>
        <dbReference type="ChEBI" id="CHEBI:49786"/>
    </ligand>
</feature>
<dbReference type="AlphaFoldDB" id="A0A0S6UDN3"/>
<dbReference type="Gene3D" id="1.10.10.10">
    <property type="entry name" value="Winged helix-like DNA-binding domain superfamily/Winged helix DNA-binding domain"/>
    <property type="match status" value="1"/>
</dbReference>
<dbReference type="Pfam" id="PF02829">
    <property type="entry name" value="3H"/>
    <property type="match status" value="1"/>
</dbReference>
<feature type="domain" description="3H" evidence="2">
    <location>
        <begin position="70"/>
        <end position="167"/>
    </location>
</feature>
<dbReference type="GO" id="GO:0046872">
    <property type="term" value="F:metal ion binding"/>
    <property type="evidence" value="ECO:0007669"/>
    <property type="project" value="UniProtKB-KW"/>
</dbReference>
<keyword evidence="1" id="KW-0533">Nickel</keyword>
<organism evidence="4">
    <name type="scientific">Moorella thermoacetica Y72</name>
    <dbReference type="NCBI Taxonomy" id="1325331"/>
    <lineage>
        <taxon>Bacteria</taxon>
        <taxon>Bacillati</taxon>
        <taxon>Bacillota</taxon>
        <taxon>Clostridia</taxon>
        <taxon>Neomoorellales</taxon>
        <taxon>Neomoorellaceae</taxon>
        <taxon>Neomoorella</taxon>
    </lineage>
</organism>
<dbReference type="PANTHER" id="PTHR40068:SF1">
    <property type="entry name" value="TRANSCRIPTION REPRESSOR NIAR-RELATED"/>
    <property type="match status" value="1"/>
</dbReference>
<dbReference type="PANTHER" id="PTHR40068">
    <property type="entry name" value="TRANSCRIPTION REPRESSOR NIAR-RELATED"/>
    <property type="match status" value="1"/>
</dbReference>
<dbReference type="InterPro" id="IPR036388">
    <property type="entry name" value="WH-like_DNA-bd_sf"/>
</dbReference>
<feature type="binding site" evidence="1">
    <location>
        <position position="74"/>
    </location>
    <ligand>
        <name>Ni(2+)</name>
        <dbReference type="ChEBI" id="CHEBI:49786"/>
    </ligand>
</feature>
<protein>
    <submittedName>
        <fullName evidence="4">Predicted small molecule binding protein</fullName>
    </submittedName>
</protein>
<feature type="binding site" evidence="1">
    <location>
        <position position="144"/>
    </location>
    <ligand>
        <name>Ni(2+)</name>
        <dbReference type="ChEBI" id="CHEBI:49786"/>
    </ligand>
</feature>
<dbReference type="Gene3D" id="3.30.1340.20">
    <property type="entry name" value="3H domain"/>
    <property type="match status" value="1"/>
</dbReference>
<dbReference type="RefSeq" id="WP_025773671.1">
    <property type="nucleotide sequence ID" value="NZ_DF238840.1"/>
</dbReference>
<feature type="domain" description="Helix-turn-helix type 11" evidence="3">
    <location>
        <begin position="6"/>
        <end position="57"/>
    </location>
</feature>
<dbReference type="Pfam" id="PF08279">
    <property type="entry name" value="HTH_11"/>
    <property type="match status" value="1"/>
</dbReference>
<dbReference type="SUPFAM" id="SSF75500">
    <property type="entry name" value="Putative transcriptional regulator TM1602, C-terminal domain"/>
    <property type="match status" value="1"/>
</dbReference>
<dbReference type="Proteomes" id="UP000063718">
    <property type="component" value="Unassembled WGS sequence"/>
</dbReference>
<accession>A0A0S6UDN3</accession>
<dbReference type="InterPro" id="IPR013196">
    <property type="entry name" value="HTH_11"/>
</dbReference>
<keyword evidence="1" id="KW-0479">Metal-binding</keyword>
<sequence>MKTKERRQKILELLDNNLPQKGTDLAAALGVSRQVIVQDIAVLRAAGVNILATPQGYLLPGRENLCRRTFACRHDLAGLEQELLLMVDYGGKVIDVIVEHPLYGEIRGYLMLSSRYEVRKFVTDLKASNARPLYTLTGNGVHLHTVEASRQELLDTIEDRLARAGFLLK</sequence>
<dbReference type="InterPro" id="IPR026043">
    <property type="entry name" value="NadR"/>
</dbReference>
<dbReference type="InterPro" id="IPR036390">
    <property type="entry name" value="WH_DNA-bd_sf"/>
</dbReference>
<reference evidence="4" key="1">
    <citation type="journal article" date="2014" name="Gene">
        <title>Genome-guided analysis of transformation efficiency and carbon dioxide assimilation by Moorella thermoacetica Y72.</title>
        <authorList>
            <person name="Tsukahara K."/>
            <person name="Kita A."/>
            <person name="Nakashimada Y."/>
            <person name="Hoshino T."/>
            <person name="Murakami K."/>
        </authorList>
    </citation>
    <scope>NUCLEOTIDE SEQUENCE [LARGE SCALE GENOMIC DNA]</scope>
    <source>
        <strain evidence="4">Y72</strain>
    </source>
</reference>
<evidence type="ECO:0000259" key="2">
    <source>
        <dbReference type="Pfam" id="PF02829"/>
    </source>
</evidence>
<evidence type="ECO:0000256" key="1">
    <source>
        <dbReference type="PIRSR" id="PIRSR037847-1"/>
    </source>
</evidence>
<feature type="binding site" evidence="1">
    <location>
        <position position="142"/>
    </location>
    <ligand>
        <name>Ni(2+)</name>
        <dbReference type="ChEBI" id="CHEBI:49786"/>
    </ligand>
</feature>
<dbReference type="SUPFAM" id="SSF46785">
    <property type="entry name" value="Winged helix' DNA-binding domain"/>
    <property type="match status" value="1"/>
</dbReference>